<dbReference type="EMBL" id="MFIY01000005">
    <property type="protein sequence ID" value="OGG00512.1"/>
    <property type="molecule type" value="Genomic_DNA"/>
</dbReference>
<dbReference type="Pfam" id="PF04203">
    <property type="entry name" value="Sortase"/>
    <property type="match status" value="1"/>
</dbReference>
<evidence type="ECO:0000313" key="3">
    <source>
        <dbReference type="Proteomes" id="UP000178230"/>
    </source>
</evidence>
<name>A0A1F5YKV1_9BACT</name>
<gene>
    <name evidence="2" type="ORF">A2Y99_03680</name>
</gene>
<dbReference type="Gene3D" id="2.40.260.10">
    <property type="entry name" value="Sortase"/>
    <property type="match status" value="1"/>
</dbReference>
<proteinExistence type="predicted"/>
<evidence type="ECO:0000313" key="2">
    <source>
        <dbReference type="EMBL" id="OGG00512.1"/>
    </source>
</evidence>
<accession>A0A1F5YKV1</accession>
<dbReference type="InterPro" id="IPR005754">
    <property type="entry name" value="Sortase"/>
</dbReference>
<reference evidence="2 3" key="1">
    <citation type="journal article" date="2016" name="Nat. Commun.">
        <title>Thousands of microbial genomes shed light on interconnected biogeochemical processes in an aquifer system.</title>
        <authorList>
            <person name="Anantharaman K."/>
            <person name="Brown C.T."/>
            <person name="Hug L.A."/>
            <person name="Sharon I."/>
            <person name="Castelle C.J."/>
            <person name="Probst A.J."/>
            <person name="Thomas B.C."/>
            <person name="Singh A."/>
            <person name="Wilkins M.J."/>
            <person name="Karaoz U."/>
            <person name="Brodie E.L."/>
            <person name="Williams K.H."/>
            <person name="Hubbard S.S."/>
            <person name="Banfield J.F."/>
        </authorList>
    </citation>
    <scope>NUCLEOTIDE SEQUENCE [LARGE SCALE GENOMIC DNA]</scope>
</reference>
<dbReference type="InterPro" id="IPR023365">
    <property type="entry name" value="Sortase_dom-sf"/>
</dbReference>
<dbReference type="SUPFAM" id="SSF63817">
    <property type="entry name" value="Sortase"/>
    <property type="match status" value="1"/>
</dbReference>
<organism evidence="2 3">
    <name type="scientific">Candidatus Gottesmanbacteria bacterium RBG_13_37_7</name>
    <dbReference type="NCBI Taxonomy" id="1798369"/>
    <lineage>
        <taxon>Bacteria</taxon>
        <taxon>Candidatus Gottesmaniibacteriota</taxon>
    </lineage>
</organism>
<dbReference type="NCBIfam" id="TIGR01076">
    <property type="entry name" value="sortase_fam"/>
    <property type="match status" value="1"/>
</dbReference>
<dbReference type="Proteomes" id="UP000178230">
    <property type="component" value="Unassembled WGS sequence"/>
</dbReference>
<dbReference type="AlphaFoldDB" id="A0A1F5YKV1"/>
<evidence type="ECO:0008006" key="4">
    <source>
        <dbReference type="Google" id="ProtNLM"/>
    </source>
</evidence>
<keyword evidence="1" id="KW-0378">Hydrolase</keyword>
<evidence type="ECO:0000256" key="1">
    <source>
        <dbReference type="ARBA" id="ARBA00022801"/>
    </source>
</evidence>
<sequence length="191" mass="21216">MLACGVLFTVLALTLHKSQEVTPPVVQETEEKKTEIISFSQEPVRIDKSFTSSKKKSKEQKDPPLRITVPDVAIDLPVKEATIVKGYWEVFPDKAGFGTGSAYPGEKGNLVIFAHAKEGLFGPLKNVKSGQNVYVFTINNWYQYKIDSIREVYPSQTEVIGPTEEEVLTLYTCSGFADNKRLIVTAKLASQ</sequence>
<protein>
    <recommendedName>
        <fullName evidence="4">Sortase</fullName>
    </recommendedName>
</protein>
<dbReference type="GO" id="GO:0016787">
    <property type="term" value="F:hydrolase activity"/>
    <property type="evidence" value="ECO:0007669"/>
    <property type="project" value="UniProtKB-KW"/>
</dbReference>
<comment type="caution">
    <text evidence="2">The sequence shown here is derived from an EMBL/GenBank/DDBJ whole genome shotgun (WGS) entry which is preliminary data.</text>
</comment>